<dbReference type="GO" id="GO:0016705">
    <property type="term" value="F:oxidoreductase activity, acting on paired donors, with incorporation or reduction of molecular oxygen"/>
    <property type="evidence" value="ECO:0007669"/>
    <property type="project" value="InterPro"/>
</dbReference>
<proteinExistence type="inferred from homology"/>
<sequence>MSTRGIESLQIPWLLETHGRSCTTIRHTLTPYAFKPERFLMLDGEGNLKLDPSAPIPEAAFGFGRRICPGRHMATSSLWISIACILATFNVTKALDEHGREIEPSYEFDSGFINSPLPFKCSIRPRSEQAGALIQAAAENLESSE</sequence>
<evidence type="ECO:0000256" key="2">
    <source>
        <dbReference type="ARBA" id="ARBA00004167"/>
    </source>
</evidence>
<dbReference type="PANTHER" id="PTHR46300:SF2">
    <property type="entry name" value="CYTOCHROME P450 MONOOXYGENASE ALNH-RELATED"/>
    <property type="match status" value="1"/>
</dbReference>
<comment type="caution">
    <text evidence="13">The sequence shown here is derived from an EMBL/GenBank/DDBJ whole genome shotgun (WGS) entry which is preliminary data.</text>
</comment>
<evidence type="ECO:0000256" key="4">
    <source>
        <dbReference type="ARBA" id="ARBA00022617"/>
    </source>
</evidence>
<evidence type="ECO:0000256" key="11">
    <source>
        <dbReference type="ARBA" id="ARBA00023136"/>
    </source>
</evidence>
<keyword evidence="9 12" id="KW-0408">Iron</keyword>
<evidence type="ECO:0000256" key="7">
    <source>
        <dbReference type="ARBA" id="ARBA00022989"/>
    </source>
</evidence>
<gene>
    <name evidence="13" type="ORF">MVEN_01461900</name>
</gene>
<keyword evidence="7" id="KW-1133">Transmembrane helix</keyword>
<evidence type="ECO:0000256" key="3">
    <source>
        <dbReference type="ARBA" id="ARBA00010617"/>
    </source>
</evidence>
<dbReference type="GO" id="GO:0020037">
    <property type="term" value="F:heme binding"/>
    <property type="evidence" value="ECO:0007669"/>
    <property type="project" value="InterPro"/>
</dbReference>
<keyword evidence="14" id="KW-1185">Reference proteome</keyword>
<dbReference type="InterPro" id="IPR050364">
    <property type="entry name" value="Cytochrome_P450_fung"/>
</dbReference>
<reference evidence="13" key="1">
    <citation type="submission" date="2020-05" db="EMBL/GenBank/DDBJ databases">
        <title>Mycena genomes resolve the evolution of fungal bioluminescence.</title>
        <authorList>
            <person name="Tsai I.J."/>
        </authorList>
    </citation>
    <scope>NUCLEOTIDE SEQUENCE</scope>
    <source>
        <strain evidence="13">CCC161011</strain>
    </source>
</reference>
<evidence type="ECO:0000313" key="13">
    <source>
        <dbReference type="EMBL" id="KAF7347079.1"/>
    </source>
</evidence>
<evidence type="ECO:0000256" key="10">
    <source>
        <dbReference type="ARBA" id="ARBA00023033"/>
    </source>
</evidence>
<dbReference type="GO" id="GO:0005506">
    <property type="term" value="F:iron ion binding"/>
    <property type="evidence" value="ECO:0007669"/>
    <property type="project" value="InterPro"/>
</dbReference>
<evidence type="ECO:0000256" key="12">
    <source>
        <dbReference type="RuleBase" id="RU000461"/>
    </source>
</evidence>
<name>A0A8H7CR18_9AGAR</name>
<dbReference type="Pfam" id="PF00067">
    <property type="entry name" value="p450"/>
    <property type="match status" value="1"/>
</dbReference>
<keyword evidence="11" id="KW-0472">Membrane</keyword>
<comment type="cofactor">
    <cofactor evidence="1">
        <name>heme</name>
        <dbReference type="ChEBI" id="CHEBI:30413"/>
    </cofactor>
</comment>
<dbReference type="EMBL" id="JACAZI010000012">
    <property type="protein sequence ID" value="KAF7347079.1"/>
    <property type="molecule type" value="Genomic_DNA"/>
</dbReference>
<comment type="subcellular location">
    <subcellularLocation>
        <location evidence="2">Membrane</location>
        <topology evidence="2">Single-pass membrane protein</topology>
    </subcellularLocation>
</comment>
<keyword evidence="10 12" id="KW-0503">Monooxygenase</keyword>
<comment type="similarity">
    <text evidence="3 12">Belongs to the cytochrome P450 family.</text>
</comment>
<organism evidence="13 14">
    <name type="scientific">Mycena venus</name>
    <dbReference type="NCBI Taxonomy" id="2733690"/>
    <lineage>
        <taxon>Eukaryota</taxon>
        <taxon>Fungi</taxon>
        <taxon>Dikarya</taxon>
        <taxon>Basidiomycota</taxon>
        <taxon>Agaricomycotina</taxon>
        <taxon>Agaricomycetes</taxon>
        <taxon>Agaricomycetidae</taxon>
        <taxon>Agaricales</taxon>
        <taxon>Marasmiineae</taxon>
        <taxon>Mycenaceae</taxon>
        <taxon>Mycena</taxon>
    </lineage>
</organism>
<dbReference type="Gene3D" id="1.10.630.10">
    <property type="entry name" value="Cytochrome P450"/>
    <property type="match status" value="1"/>
</dbReference>
<evidence type="ECO:0000256" key="5">
    <source>
        <dbReference type="ARBA" id="ARBA00022692"/>
    </source>
</evidence>
<evidence type="ECO:0000256" key="6">
    <source>
        <dbReference type="ARBA" id="ARBA00022723"/>
    </source>
</evidence>
<keyword evidence="5" id="KW-0812">Transmembrane</keyword>
<evidence type="ECO:0000256" key="9">
    <source>
        <dbReference type="ARBA" id="ARBA00023004"/>
    </source>
</evidence>
<dbReference type="InterPro" id="IPR036396">
    <property type="entry name" value="Cyt_P450_sf"/>
</dbReference>
<dbReference type="PANTHER" id="PTHR46300">
    <property type="entry name" value="P450, PUTATIVE (EUROFUNG)-RELATED-RELATED"/>
    <property type="match status" value="1"/>
</dbReference>
<keyword evidence="8 12" id="KW-0560">Oxidoreductase</keyword>
<evidence type="ECO:0000256" key="8">
    <source>
        <dbReference type="ARBA" id="ARBA00023002"/>
    </source>
</evidence>
<dbReference type="InterPro" id="IPR017972">
    <property type="entry name" value="Cyt_P450_CS"/>
</dbReference>
<dbReference type="PROSITE" id="PS00086">
    <property type="entry name" value="CYTOCHROME_P450"/>
    <property type="match status" value="1"/>
</dbReference>
<dbReference type="OrthoDB" id="3934656at2759"/>
<dbReference type="InterPro" id="IPR001128">
    <property type="entry name" value="Cyt_P450"/>
</dbReference>
<dbReference type="GO" id="GO:0016020">
    <property type="term" value="C:membrane"/>
    <property type="evidence" value="ECO:0007669"/>
    <property type="project" value="UniProtKB-SubCell"/>
</dbReference>
<keyword evidence="6 12" id="KW-0479">Metal-binding</keyword>
<accession>A0A8H7CR18</accession>
<dbReference type="SUPFAM" id="SSF48264">
    <property type="entry name" value="Cytochrome P450"/>
    <property type="match status" value="1"/>
</dbReference>
<dbReference type="AlphaFoldDB" id="A0A8H7CR18"/>
<evidence type="ECO:0000256" key="1">
    <source>
        <dbReference type="ARBA" id="ARBA00001971"/>
    </source>
</evidence>
<evidence type="ECO:0000313" key="14">
    <source>
        <dbReference type="Proteomes" id="UP000620124"/>
    </source>
</evidence>
<protein>
    <submittedName>
        <fullName evidence="13">Cytochrome P450</fullName>
    </submittedName>
</protein>
<dbReference type="GO" id="GO:0004497">
    <property type="term" value="F:monooxygenase activity"/>
    <property type="evidence" value="ECO:0007669"/>
    <property type="project" value="UniProtKB-KW"/>
</dbReference>
<keyword evidence="4 12" id="KW-0349">Heme</keyword>
<dbReference type="Proteomes" id="UP000620124">
    <property type="component" value="Unassembled WGS sequence"/>
</dbReference>